<dbReference type="GO" id="GO:0016758">
    <property type="term" value="F:hexosyltransferase activity"/>
    <property type="evidence" value="ECO:0007669"/>
    <property type="project" value="UniProtKB-ARBA"/>
</dbReference>
<proteinExistence type="predicted"/>
<dbReference type="GeneID" id="5708917"/>
<dbReference type="InterPro" id="IPR001173">
    <property type="entry name" value="Glyco_trans_2-like"/>
</dbReference>
<dbReference type="OrthoDB" id="42128at2157"/>
<dbReference type="PANTHER" id="PTHR22916">
    <property type="entry name" value="GLYCOSYLTRANSFERASE"/>
    <property type="match status" value="1"/>
</dbReference>
<dbReference type="Pfam" id="PF00535">
    <property type="entry name" value="Glycos_transf_2"/>
    <property type="match status" value="1"/>
</dbReference>
<dbReference type="Proteomes" id="UP000001137">
    <property type="component" value="Chromosome"/>
</dbReference>
<evidence type="ECO:0000259" key="1">
    <source>
        <dbReference type="Pfam" id="PF00535"/>
    </source>
</evidence>
<dbReference type="CAZy" id="GT2">
    <property type="family name" value="Glycosyltransferase Family 2"/>
</dbReference>
<gene>
    <name evidence="2" type="ordered locus">Cmaq_1690</name>
</gene>
<dbReference type="STRING" id="397948.Cmaq_1690"/>
<keyword evidence="3" id="KW-1185">Reference proteome</keyword>
<dbReference type="HOGENOM" id="CLU_055387_2_0_2"/>
<dbReference type="EMBL" id="CP000852">
    <property type="protein sequence ID" value="ABW02513.1"/>
    <property type="molecule type" value="Genomic_DNA"/>
</dbReference>
<evidence type="ECO:0000313" key="3">
    <source>
        <dbReference type="Proteomes" id="UP000001137"/>
    </source>
</evidence>
<dbReference type="SUPFAM" id="SSF53448">
    <property type="entry name" value="Nucleotide-diphospho-sugar transferases"/>
    <property type="match status" value="1"/>
</dbReference>
<dbReference type="InterPro" id="IPR029044">
    <property type="entry name" value="Nucleotide-diphossugar_trans"/>
</dbReference>
<feature type="domain" description="Glycosyltransferase 2-like" evidence="1">
    <location>
        <begin position="6"/>
        <end position="126"/>
    </location>
</feature>
<sequence>MGIKVTVVVTCYRRWIYLPLAIKSIRAQSRQPDEVIVVKSPEVKLPEGSIKVIDDDSPHLGRKITEAVEEAMGDVIMFLDDDDEFTANKVFIVSKLFDNISELTYVHNSISCITSSGMEVRKVRHYFKIPPYVKPCTQVNQQVMFNLSNDGEFSRWLWAGAAFNASSISIRREALMNVKHYVNQISVVSDAILYYSAALNGGLALLIPERLTRYRVHEGNVSRGQLATFNNYVESMRMLLNRVIHDYAVVCEMVKGSRFEKYACMEKGMYAAVARIFNGHGELSLRNLNTRMLKYYLVALLPHQLRSIIVRRWYEASLNPFT</sequence>
<dbReference type="RefSeq" id="WP_012186732.1">
    <property type="nucleotide sequence ID" value="NC_009954.1"/>
</dbReference>
<dbReference type="AlphaFoldDB" id="A8MAD6"/>
<reference evidence="2 3" key="1">
    <citation type="submission" date="2007-10" db="EMBL/GenBank/DDBJ databases">
        <title>Complete sequence of Caldivirga maquilingensis IC-167.</title>
        <authorList>
            <consortium name="US DOE Joint Genome Institute"/>
            <person name="Copeland A."/>
            <person name="Lucas S."/>
            <person name="Lapidus A."/>
            <person name="Barry K."/>
            <person name="Glavina del Rio T."/>
            <person name="Dalin E."/>
            <person name="Tice H."/>
            <person name="Pitluck S."/>
            <person name="Saunders E."/>
            <person name="Brettin T."/>
            <person name="Bruce D."/>
            <person name="Detter J.C."/>
            <person name="Han C."/>
            <person name="Schmutz J."/>
            <person name="Larimer F."/>
            <person name="Land M."/>
            <person name="Hauser L."/>
            <person name="Kyrpides N."/>
            <person name="Ivanova N."/>
            <person name="Biddle J.F."/>
            <person name="Zhang Z."/>
            <person name="Fitz-Gibbon S.T."/>
            <person name="Lowe T.M."/>
            <person name="Saltikov C."/>
            <person name="House C.H."/>
            <person name="Richardson P."/>
        </authorList>
    </citation>
    <scope>NUCLEOTIDE SEQUENCE [LARGE SCALE GENOMIC DNA]</scope>
    <source>
        <strain evidence="3">ATCC 700844 / DSM 13496 / JCM 10307 / IC-167</strain>
    </source>
</reference>
<accession>A8MAD6</accession>
<dbReference type="eggNOG" id="arCOG01398">
    <property type="taxonomic scope" value="Archaea"/>
</dbReference>
<dbReference type="Gene3D" id="3.90.550.10">
    <property type="entry name" value="Spore Coat Polysaccharide Biosynthesis Protein SpsA, Chain A"/>
    <property type="match status" value="1"/>
</dbReference>
<dbReference type="CDD" id="cd00761">
    <property type="entry name" value="Glyco_tranf_GTA_type"/>
    <property type="match status" value="1"/>
</dbReference>
<dbReference type="PANTHER" id="PTHR22916:SF3">
    <property type="entry name" value="UDP-GLCNAC:BETAGAL BETA-1,3-N-ACETYLGLUCOSAMINYLTRANSFERASE-LIKE PROTEIN 1"/>
    <property type="match status" value="1"/>
</dbReference>
<dbReference type="KEGG" id="cma:Cmaq_1690"/>
<name>A8MAD6_CALMQ</name>
<organism evidence="2 3">
    <name type="scientific">Caldivirga maquilingensis (strain ATCC 700844 / DSM 13496 / JCM 10307 / IC-167)</name>
    <dbReference type="NCBI Taxonomy" id="397948"/>
    <lineage>
        <taxon>Archaea</taxon>
        <taxon>Thermoproteota</taxon>
        <taxon>Thermoprotei</taxon>
        <taxon>Thermoproteales</taxon>
        <taxon>Thermoproteaceae</taxon>
        <taxon>Caldivirga</taxon>
    </lineage>
</organism>
<protein>
    <recommendedName>
        <fullName evidence="1">Glycosyltransferase 2-like domain-containing protein</fullName>
    </recommendedName>
</protein>
<evidence type="ECO:0000313" key="2">
    <source>
        <dbReference type="EMBL" id="ABW02513.1"/>
    </source>
</evidence>